<keyword evidence="1" id="KW-0812">Transmembrane</keyword>
<gene>
    <name evidence="2" type="ORF">A6E04_03120</name>
</gene>
<feature type="transmembrane region" description="Helical" evidence="1">
    <location>
        <begin position="88"/>
        <end position="106"/>
    </location>
</feature>
<name>A0A1B9P315_ALILO</name>
<evidence type="ECO:0000313" key="2">
    <source>
        <dbReference type="EMBL" id="OCH22911.1"/>
    </source>
</evidence>
<dbReference type="RefSeq" id="WP_017021415.1">
    <property type="nucleotide sequence ID" value="NZ_CAWMPN010000004.1"/>
</dbReference>
<organism evidence="2 3">
    <name type="scientific">Aliivibrio logei</name>
    <name type="common">Vibrio logei</name>
    <dbReference type="NCBI Taxonomy" id="688"/>
    <lineage>
        <taxon>Bacteria</taxon>
        <taxon>Pseudomonadati</taxon>
        <taxon>Pseudomonadota</taxon>
        <taxon>Gammaproteobacteria</taxon>
        <taxon>Vibrionales</taxon>
        <taxon>Vibrionaceae</taxon>
        <taxon>Aliivibrio</taxon>
    </lineage>
</organism>
<dbReference type="OrthoDB" id="5768428at2"/>
<protein>
    <recommendedName>
        <fullName evidence="4">TM2 domain-containing protein</fullName>
    </recommendedName>
</protein>
<accession>A0A1B9P315</accession>
<evidence type="ECO:0008006" key="4">
    <source>
        <dbReference type="Google" id="ProtNLM"/>
    </source>
</evidence>
<feature type="transmembrane region" description="Helical" evidence="1">
    <location>
        <begin position="65"/>
        <end position="82"/>
    </location>
</feature>
<comment type="caution">
    <text evidence="2">The sequence shown here is derived from an EMBL/GenBank/DDBJ whole genome shotgun (WGS) entry which is preliminary data.</text>
</comment>
<evidence type="ECO:0000256" key="1">
    <source>
        <dbReference type="SAM" id="Phobius"/>
    </source>
</evidence>
<keyword evidence="1" id="KW-0472">Membrane</keyword>
<sequence length="132" mass="15526">MGFLGNLNDLEEKEERLRKQVAALPTDERKAFYKEQSEKLKDPDTYATLNYLFLGGFHHLYLEKYLWFFGELLALILSLFLIFSGEDFGFCILIAIAIIELPQLFFSQKIAREHNYQLSCHIVEKIKNKLFI</sequence>
<evidence type="ECO:0000313" key="3">
    <source>
        <dbReference type="Proteomes" id="UP000093523"/>
    </source>
</evidence>
<reference evidence="2 3" key="1">
    <citation type="submission" date="2016-06" db="EMBL/GenBank/DDBJ databases">
        <authorList>
            <person name="Kjaerup R.B."/>
            <person name="Dalgaard T.S."/>
            <person name="Juul-Madsen H.R."/>
        </authorList>
    </citation>
    <scope>NUCLEOTIDE SEQUENCE [LARGE SCALE GENOMIC DNA]</scope>
    <source>
        <strain evidence="2 3">1S159</strain>
    </source>
</reference>
<dbReference type="STRING" id="688.A6E04_03120"/>
<dbReference type="Proteomes" id="UP000093523">
    <property type="component" value="Unassembled WGS sequence"/>
</dbReference>
<dbReference type="EMBL" id="MAJU01000004">
    <property type="protein sequence ID" value="OCH22911.1"/>
    <property type="molecule type" value="Genomic_DNA"/>
</dbReference>
<proteinExistence type="predicted"/>
<dbReference type="AlphaFoldDB" id="A0A1B9P315"/>
<keyword evidence="1" id="KW-1133">Transmembrane helix</keyword>